<dbReference type="AlphaFoldDB" id="A0A6L9RZJ8"/>
<proteinExistence type="predicted"/>
<reference evidence="5 6" key="1">
    <citation type="submission" date="2020-02" db="EMBL/GenBank/DDBJ databases">
        <authorList>
            <person name="Li X.-J."/>
            <person name="Han X.-M."/>
        </authorList>
    </citation>
    <scope>NUCLEOTIDE SEQUENCE [LARGE SCALE GENOMIC DNA]</scope>
    <source>
        <strain evidence="5 6">CCTCC AB 2017055</strain>
    </source>
</reference>
<dbReference type="SMART" id="SM00895">
    <property type="entry name" value="FCD"/>
    <property type="match status" value="1"/>
</dbReference>
<dbReference type="Proteomes" id="UP000475214">
    <property type="component" value="Unassembled WGS sequence"/>
</dbReference>
<organism evidence="5 6">
    <name type="scientific">Phytoactinopolyspora halotolerans</name>
    <dbReference type="NCBI Taxonomy" id="1981512"/>
    <lineage>
        <taxon>Bacteria</taxon>
        <taxon>Bacillati</taxon>
        <taxon>Actinomycetota</taxon>
        <taxon>Actinomycetes</taxon>
        <taxon>Jiangellales</taxon>
        <taxon>Jiangellaceae</taxon>
        <taxon>Phytoactinopolyspora</taxon>
    </lineage>
</organism>
<dbReference type="Gene3D" id="1.20.120.530">
    <property type="entry name" value="GntR ligand-binding domain-like"/>
    <property type="match status" value="1"/>
</dbReference>
<dbReference type="SUPFAM" id="SSF46785">
    <property type="entry name" value="Winged helix' DNA-binding domain"/>
    <property type="match status" value="1"/>
</dbReference>
<feature type="domain" description="HTH gntR-type" evidence="4">
    <location>
        <begin position="16"/>
        <end position="83"/>
    </location>
</feature>
<dbReference type="PROSITE" id="PS50949">
    <property type="entry name" value="HTH_GNTR"/>
    <property type="match status" value="1"/>
</dbReference>
<keyword evidence="6" id="KW-1185">Reference proteome</keyword>
<dbReference type="InterPro" id="IPR000524">
    <property type="entry name" value="Tscrpt_reg_HTH_GntR"/>
</dbReference>
<keyword evidence="3" id="KW-0804">Transcription</keyword>
<keyword evidence="2" id="KW-0238">DNA-binding</keyword>
<dbReference type="SMART" id="SM00345">
    <property type="entry name" value="HTH_GNTR"/>
    <property type="match status" value="1"/>
</dbReference>
<evidence type="ECO:0000256" key="1">
    <source>
        <dbReference type="ARBA" id="ARBA00023015"/>
    </source>
</evidence>
<dbReference type="PANTHER" id="PTHR43537">
    <property type="entry name" value="TRANSCRIPTIONAL REGULATOR, GNTR FAMILY"/>
    <property type="match status" value="1"/>
</dbReference>
<sequence>MSQVDDATGLGRLEPKSLVQLAADAVRKKILAGDLEPGERLIEERLTKELGISRPPLREALRLLQQEGLVVNQPRRGSTVVELTSEDVYEILTLRSGLERMAVELGVPVQDPARLEVCRQALARMRACAQAEDRGGLVEAGYAFHASIVALAGHGRLSAMYNSLYQQLLLCMARNLYVRERFYEDLETHVDRHQELLDVVERGDPKAVLEALAAHGERSFSSM</sequence>
<dbReference type="Gene3D" id="1.10.10.10">
    <property type="entry name" value="Winged helix-like DNA-binding domain superfamily/Winged helix DNA-binding domain"/>
    <property type="match status" value="1"/>
</dbReference>
<evidence type="ECO:0000256" key="3">
    <source>
        <dbReference type="ARBA" id="ARBA00023163"/>
    </source>
</evidence>
<dbReference type="GO" id="GO:0003677">
    <property type="term" value="F:DNA binding"/>
    <property type="evidence" value="ECO:0007669"/>
    <property type="project" value="UniProtKB-KW"/>
</dbReference>
<accession>A0A6L9RZJ8</accession>
<dbReference type="Pfam" id="PF07729">
    <property type="entry name" value="FCD"/>
    <property type="match status" value="1"/>
</dbReference>
<evidence type="ECO:0000313" key="5">
    <source>
        <dbReference type="EMBL" id="NED98564.1"/>
    </source>
</evidence>
<dbReference type="InterPro" id="IPR036390">
    <property type="entry name" value="WH_DNA-bd_sf"/>
</dbReference>
<dbReference type="CDD" id="cd07377">
    <property type="entry name" value="WHTH_GntR"/>
    <property type="match status" value="1"/>
</dbReference>
<keyword evidence="1" id="KW-0805">Transcription regulation</keyword>
<dbReference type="GO" id="GO:0003700">
    <property type="term" value="F:DNA-binding transcription factor activity"/>
    <property type="evidence" value="ECO:0007669"/>
    <property type="project" value="InterPro"/>
</dbReference>
<evidence type="ECO:0000259" key="4">
    <source>
        <dbReference type="PROSITE" id="PS50949"/>
    </source>
</evidence>
<dbReference type="RefSeq" id="WP_163730949.1">
    <property type="nucleotide sequence ID" value="NZ_JAAGOA010000001.1"/>
</dbReference>
<dbReference type="PRINTS" id="PR00035">
    <property type="entry name" value="HTHGNTR"/>
</dbReference>
<evidence type="ECO:0000256" key="2">
    <source>
        <dbReference type="ARBA" id="ARBA00023125"/>
    </source>
</evidence>
<dbReference type="InterPro" id="IPR008920">
    <property type="entry name" value="TF_FadR/GntR_C"/>
</dbReference>
<dbReference type="SUPFAM" id="SSF48008">
    <property type="entry name" value="GntR ligand-binding domain-like"/>
    <property type="match status" value="1"/>
</dbReference>
<dbReference type="EMBL" id="JAAGOA010000001">
    <property type="protein sequence ID" value="NED98564.1"/>
    <property type="molecule type" value="Genomic_DNA"/>
</dbReference>
<gene>
    <name evidence="5" type="ORF">G1H10_00090</name>
</gene>
<dbReference type="Pfam" id="PF00392">
    <property type="entry name" value="GntR"/>
    <property type="match status" value="1"/>
</dbReference>
<comment type="caution">
    <text evidence="5">The sequence shown here is derived from an EMBL/GenBank/DDBJ whole genome shotgun (WGS) entry which is preliminary data.</text>
</comment>
<dbReference type="PANTHER" id="PTHR43537:SF5">
    <property type="entry name" value="UXU OPERON TRANSCRIPTIONAL REGULATOR"/>
    <property type="match status" value="1"/>
</dbReference>
<dbReference type="InterPro" id="IPR036388">
    <property type="entry name" value="WH-like_DNA-bd_sf"/>
</dbReference>
<evidence type="ECO:0000313" key="6">
    <source>
        <dbReference type="Proteomes" id="UP000475214"/>
    </source>
</evidence>
<dbReference type="InterPro" id="IPR011711">
    <property type="entry name" value="GntR_C"/>
</dbReference>
<protein>
    <submittedName>
        <fullName evidence="5">GntR family transcriptional regulator</fullName>
    </submittedName>
</protein>
<name>A0A6L9RZJ8_9ACTN</name>